<organism evidence="1 3">
    <name type="scientific">Medicago truncatula</name>
    <name type="common">Barrel medic</name>
    <name type="synonym">Medicago tribuloides</name>
    <dbReference type="NCBI Taxonomy" id="3880"/>
    <lineage>
        <taxon>Eukaryota</taxon>
        <taxon>Viridiplantae</taxon>
        <taxon>Streptophyta</taxon>
        <taxon>Embryophyta</taxon>
        <taxon>Tracheophyta</taxon>
        <taxon>Spermatophyta</taxon>
        <taxon>Magnoliopsida</taxon>
        <taxon>eudicotyledons</taxon>
        <taxon>Gunneridae</taxon>
        <taxon>Pentapetalae</taxon>
        <taxon>rosids</taxon>
        <taxon>fabids</taxon>
        <taxon>Fabales</taxon>
        <taxon>Fabaceae</taxon>
        <taxon>Papilionoideae</taxon>
        <taxon>50 kb inversion clade</taxon>
        <taxon>NPAAA clade</taxon>
        <taxon>Hologalegina</taxon>
        <taxon>IRL clade</taxon>
        <taxon>Trifolieae</taxon>
        <taxon>Medicago</taxon>
    </lineage>
</organism>
<evidence type="ECO:0000313" key="1">
    <source>
        <dbReference type="EMBL" id="AET04289.1"/>
    </source>
</evidence>
<name>G7LJI4_MEDTR</name>
<keyword evidence="3" id="KW-1185">Reference proteome</keyword>
<reference evidence="2" key="3">
    <citation type="submission" date="2015-04" db="UniProtKB">
        <authorList>
            <consortium name="EnsemblPlants"/>
        </authorList>
    </citation>
    <scope>IDENTIFICATION</scope>
    <source>
        <strain evidence="2">cv. Jemalong A17</strain>
    </source>
</reference>
<reference evidence="1 3" key="1">
    <citation type="journal article" date="2011" name="Nature">
        <title>The Medicago genome provides insight into the evolution of rhizobial symbioses.</title>
        <authorList>
            <person name="Young N.D."/>
            <person name="Debelle F."/>
            <person name="Oldroyd G.E."/>
            <person name="Geurts R."/>
            <person name="Cannon S.B."/>
            <person name="Udvardi M.K."/>
            <person name="Benedito V.A."/>
            <person name="Mayer K.F."/>
            <person name="Gouzy J."/>
            <person name="Schoof H."/>
            <person name="Van de Peer Y."/>
            <person name="Proost S."/>
            <person name="Cook D.R."/>
            <person name="Meyers B.C."/>
            <person name="Spannagl M."/>
            <person name="Cheung F."/>
            <person name="De Mita S."/>
            <person name="Krishnakumar V."/>
            <person name="Gundlach H."/>
            <person name="Zhou S."/>
            <person name="Mudge J."/>
            <person name="Bharti A.K."/>
            <person name="Murray J.D."/>
            <person name="Naoumkina M.A."/>
            <person name="Rosen B."/>
            <person name="Silverstein K.A."/>
            <person name="Tang H."/>
            <person name="Rombauts S."/>
            <person name="Zhao P.X."/>
            <person name="Zhou P."/>
            <person name="Barbe V."/>
            <person name="Bardou P."/>
            <person name="Bechner M."/>
            <person name="Bellec A."/>
            <person name="Berger A."/>
            <person name="Berges H."/>
            <person name="Bidwell S."/>
            <person name="Bisseling T."/>
            <person name="Choisne N."/>
            <person name="Couloux A."/>
            <person name="Denny R."/>
            <person name="Deshpande S."/>
            <person name="Dai X."/>
            <person name="Doyle J.J."/>
            <person name="Dudez A.M."/>
            <person name="Farmer A.D."/>
            <person name="Fouteau S."/>
            <person name="Franken C."/>
            <person name="Gibelin C."/>
            <person name="Gish J."/>
            <person name="Goldstein S."/>
            <person name="Gonzalez A.J."/>
            <person name="Green P.J."/>
            <person name="Hallab A."/>
            <person name="Hartog M."/>
            <person name="Hua A."/>
            <person name="Humphray S.J."/>
            <person name="Jeong D.H."/>
            <person name="Jing Y."/>
            <person name="Jocker A."/>
            <person name="Kenton S.M."/>
            <person name="Kim D.J."/>
            <person name="Klee K."/>
            <person name="Lai H."/>
            <person name="Lang C."/>
            <person name="Lin S."/>
            <person name="Macmil S.L."/>
            <person name="Magdelenat G."/>
            <person name="Matthews L."/>
            <person name="McCorrison J."/>
            <person name="Monaghan E.L."/>
            <person name="Mun J.H."/>
            <person name="Najar F.Z."/>
            <person name="Nicholson C."/>
            <person name="Noirot C."/>
            <person name="O'Bleness M."/>
            <person name="Paule C.R."/>
            <person name="Poulain J."/>
            <person name="Prion F."/>
            <person name="Qin B."/>
            <person name="Qu C."/>
            <person name="Retzel E.F."/>
            <person name="Riddle C."/>
            <person name="Sallet E."/>
            <person name="Samain S."/>
            <person name="Samson N."/>
            <person name="Sanders I."/>
            <person name="Saurat O."/>
            <person name="Scarpelli C."/>
            <person name="Schiex T."/>
            <person name="Segurens B."/>
            <person name="Severin A.J."/>
            <person name="Sherrier D.J."/>
            <person name="Shi R."/>
            <person name="Sims S."/>
            <person name="Singer S.R."/>
            <person name="Sinharoy S."/>
            <person name="Sterck L."/>
            <person name="Viollet A."/>
            <person name="Wang B.B."/>
            <person name="Wang K."/>
            <person name="Wang M."/>
            <person name="Wang X."/>
            <person name="Warfsmann J."/>
            <person name="Weissenbach J."/>
            <person name="White D.D."/>
            <person name="White J.D."/>
            <person name="Wiley G.B."/>
            <person name="Wincker P."/>
            <person name="Xing Y."/>
            <person name="Yang L."/>
            <person name="Yao Z."/>
            <person name="Ying F."/>
            <person name="Zhai J."/>
            <person name="Zhou L."/>
            <person name="Zuber A."/>
            <person name="Denarie J."/>
            <person name="Dixon R.A."/>
            <person name="May G.D."/>
            <person name="Schwartz D.C."/>
            <person name="Rogers J."/>
            <person name="Quetier F."/>
            <person name="Town C.D."/>
            <person name="Roe B.A."/>
        </authorList>
    </citation>
    <scope>NUCLEOTIDE SEQUENCE [LARGE SCALE GENOMIC DNA]</scope>
    <source>
        <strain evidence="1">A17</strain>
        <strain evidence="2 3">cv. Jemalong A17</strain>
    </source>
</reference>
<dbReference type="HOGENOM" id="CLU_183280_0_0_1"/>
<dbReference type="AlphaFoldDB" id="G7LJI4"/>
<dbReference type="PaxDb" id="3880-AET04289"/>
<gene>
    <name evidence="1" type="ordered locus">MTR_8g087010</name>
</gene>
<accession>G7LJI4</accession>
<proteinExistence type="predicted"/>
<evidence type="ECO:0000313" key="3">
    <source>
        <dbReference type="Proteomes" id="UP000002051"/>
    </source>
</evidence>
<sequence>MELLGVPFFFFFAGTSYDKLRLLYLDEMGGMTIPMPKNVHDFHHLIDDFSCIVEHEWLCCRIDSFFFGIITSQKYLFMMKILS</sequence>
<dbReference type="EMBL" id="CM001224">
    <property type="protein sequence ID" value="AET04289.1"/>
    <property type="molecule type" value="Genomic_DNA"/>
</dbReference>
<dbReference type="EnsemblPlants" id="AET04289">
    <property type="protein sequence ID" value="AET04289"/>
    <property type="gene ID" value="MTR_8g087010"/>
</dbReference>
<dbReference type="STRING" id="3880.G7LJI4"/>
<evidence type="ECO:0000313" key="2">
    <source>
        <dbReference type="EnsemblPlants" id="AET04289"/>
    </source>
</evidence>
<dbReference type="Proteomes" id="UP000002051">
    <property type="component" value="Chromosome 8"/>
</dbReference>
<reference evidence="1 3" key="2">
    <citation type="journal article" date="2014" name="BMC Genomics">
        <title>An improved genome release (version Mt4.0) for the model legume Medicago truncatula.</title>
        <authorList>
            <person name="Tang H."/>
            <person name="Krishnakumar V."/>
            <person name="Bidwell S."/>
            <person name="Rosen B."/>
            <person name="Chan A."/>
            <person name="Zhou S."/>
            <person name="Gentzbittel L."/>
            <person name="Childs K.L."/>
            <person name="Yandell M."/>
            <person name="Gundlach H."/>
            <person name="Mayer K.F."/>
            <person name="Schwartz D.C."/>
            <person name="Town C.D."/>
        </authorList>
    </citation>
    <scope>GENOME REANNOTATION</scope>
    <source>
        <strain evidence="2 3">cv. Jemalong A17</strain>
    </source>
</reference>
<protein>
    <submittedName>
        <fullName evidence="1">NAD(P)H-quinone oxidoreductase chain 4</fullName>
    </submittedName>
</protein>